<name>A0A1B1YE92_THEST</name>
<dbReference type="PROSITE" id="PS50110">
    <property type="entry name" value="RESPONSE_REGULATORY"/>
    <property type="match status" value="1"/>
</dbReference>
<evidence type="ECO:0000313" key="7">
    <source>
        <dbReference type="Proteomes" id="UP000092971"/>
    </source>
</evidence>
<dbReference type="SUPFAM" id="SSF52172">
    <property type="entry name" value="CheY-like"/>
    <property type="match status" value="1"/>
</dbReference>
<sequence length="189" mass="21378">MDSALIISGSDKIAMSLAEMLAQASVTEVTTVSNGGEARRMLIERDFDLYIINTPLPDEFGESLALSIATKEISVVILIVKAELMDEVSDRVEDYGVITLGRPLSRALFWNALKLASATHKKLKAIHNENKKLIQKIEDMRVIDRAKCILISRFSMTEPEAHRFIEKQAMDMRITRRKVAEKILRVYEN</sequence>
<evidence type="ECO:0000259" key="5">
    <source>
        <dbReference type="PROSITE" id="PS50921"/>
    </source>
</evidence>
<dbReference type="PANTHER" id="PTHR43367:SF1">
    <property type="entry name" value="TWO-COMPONENT RESPONSE REGULATOR-LIKE APRR6-RELATED"/>
    <property type="match status" value="1"/>
</dbReference>
<dbReference type="GO" id="GO:0000160">
    <property type="term" value="P:phosphorelay signal transduction system"/>
    <property type="evidence" value="ECO:0007669"/>
    <property type="project" value="InterPro"/>
</dbReference>
<evidence type="ECO:0000256" key="2">
    <source>
        <dbReference type="ARBA" id="ARBA00024867"/>
    </source>
</evidence>
<organism evidence="6 7">
    <name type="scientific">Thermoclostridium stercorarium subsp. thermolacticum DSM 2910</name>
    <dbReference type="NCBI Taxonomy" id="1121336"/>
    <lineage>
        <taxon>Bacteria</taxon>
        <taxon>Bacillati</taxon>
        <taxon>Bacillota</taxon>
        <taxon>Clostridia</taxon>
        <taxon>Eubacteriales</taxon>
        <taxon>Oscillospiraceae</taxon>
        <taxon>Thermoclostridium</taxon>
    </lineage>
</organism>
<feature type="domain" description="ANTAR" evidence="5">
    <location>
        <begin position="123"/>
        <end position="184"/>
    </location>
</feature>
<dbReference type="InterPro" id="IPR011006">
    <property type="entry name" value="CheY-like_superfamily"/>
</dbReference>
<dbReference type="InterPro" id="IPR036388">
    <property type="entry name" value="WH-like_DNA-bd_sf"/>
</dbReference>
<accession>A0A1B1YE92</accession>
<dbReference type="InterPro" id="IPR008327">
    <property type="entry name" value="Sig_transdc_resp-reg_antiterm"/>
</dbReference>
<dbReference type="AlphaFoldDB" id="A0A1B1YE92"/>
<dbReference type="PROSITE" id="PS50921">
    <property type="entry name" value="ANTAR"/>
    <property type="match status" value="1"/>
</dbReference>
<feature type="domain" description="Response regulatory" evidence="4">
    <location>
        <begin position="3"/>
        <end position="113"/>
    </location>
</feature>
<evidence type="ECO:0000256" key="3">
    <source>
        <dbReference type="PROSITE-ProRule" id="PRU00169"/>
    </source>
</evidence>
<dbReference type="Pfam" id="PF03861">
    <property type="entry name" value="ANTAR"/>
    <property type="match status" value="1"/>
</dbReference>
<dbReference type="EMBL" id="CP014672">
    <property type="protein sequence ID" value="ANW99081.1"/>
    <property type="molecule type" value="Genomic_DNA"/>
</dbReference>
<dbReference type="RefSeq" id="WP_054632752.1">
    <property type="nucleotide sequence ID" value="NZ_CP014672.1"/>
</dbReference>
<dbReference type="SMART" id="SM01012">
    <property type="entry name" value="ANTAR"/>
    <property type="match status" value="1"/>
</dbReference>
<evidence type="ECO:0000256" key="1">
    <source>
        <dbReference type="ARBA" id="ARBA00018672"/>
    </source>
</evidence>
<dbReference type="GO" id="GO:0003723">
    <property type="term" value="F:RNA binding"/>
    <property type="evidence" value="ECO:0007669"/>
    <property type="project" value="InterPro"/>
</dbReference>
<comment type="caution">
    <text evidence="3">Lacks conserved residue(s) required for the propagation of feature annotation.</text>
</comment>
<dbReference type="PIRSF" id="PIRSF036382">
    <property type="entry name" value="RR_antiterm"/>
    <property type="match status" value="1"/>
</dbReference>
<reference evidence="6 7" key="1">
    <citation type="submission" date="2016-02" db="EMBL/GenBank/DDBJ databases">
        <title>Comparison of Clostridium stercorarium subspecies using comparative genomics and transcriptomics.</title>
        <authorList>
            <person name="Schellenberg J."/>
            <person name="Thallinger G."/>
            <person name="Levin D.B."/>
            <person name="Zhang X."/>
            <person name="Alvare G."/>
            <person name="Fristensky B."/>
            <person name="Sparling R."/>
        </authorList>
    </citation>
    <scope>NUCLEOTIDE SEQUENCE [LARGE SCALE GENOMIC DNA]</scope>
    <source>
        <strain evidence="6 7">DSM 2910</strain>
    </source>
</reference>
<dbReference type="InterPro" id="IPR005561">
    <property type="entry name" value="ANTAR"/>
</dbReference>
<dbReference type="OrthoDB" id="9808843at2"/>
<evidence type="ECO:0000313" key="6">
    <source>
        <dbReference type="EMBL" id="ANW99081.1"/>
    </source>
</evidence>
<protein>
    <recommendedName>
        <fullName evidence="1">Stage 0 sporulation protein A homolog</fullName>
    </recommendedName>
</protein>
<gene>
    <name evidence="6" type="ORF">CSTERTH_08595</name>
</gene>
<dbReference type="InterPro" id="IPR001789">
    <property type="entry name" value="Sig_transdc_resp-reg_receiver"/>
</dbReference>
<proteinExistence type="predicted"/>
<dbReference type="Proteomes" id="UP000092971">
    <property type="component" value="Chromosome"/>
</dbReference>
<dbReference type="Gene3D" id="3.40.50.2300">
    <property type="match status" value="1"/>
</dbReference>
<dbReference type="Gene3D" id="1.10.10.10">
    <property type="entry name" value="Winged helix-like DNA-binding domain superfamily/Winged helix DNA-binding domain"/>
    <property type="match status" value="1"/>
</dbReference>
<dbReference type="PANTHER" id="PTHR43367">
    <property type="match status" value="1"/>
</dbReference>
<comment type="function">
    <text evidence="2">May play the central regulatory role in sporulation. It may be an element of the effector pathway responsible for the activation of sporulation genes in response to nutritional stress. Spo0A may act in concert with spo0H (a sigma factor) to control the expression of some genes that are critical to the sporulation process.</text>
</comment>
<evidence type="ECO:0000259" key="4">
    <source>
        <dbReference type="PROSITE" id="PS50110"/>
    </source>
</evidence>